<organism evidence="8 9">
    <name type="scientific">Salibacterium qingdaonense</name>
    <dbReference type="NCBI Taxonomy" id="266892"/>
    <lineage>
        <taxon>Bacteria</taxon>
        <taxon>Bacillati</taxon>
        <taxon>Bacillota</taxon>
        <taxon>Bacilli</taxon>
        <taxon>Bacillales</taxon>
        <taxon>Bacillaceae</taxon>
    </lineage>
</organism>
<keyword evidence="9" id="KW-1185">Reference proteome</keyword>
<evidence type="ECO:0000256" key="4">
    <source>
        <dbReference type="ARBA" id="ARBA00023139"/>
    </source>
</evidence>
<dbReference type="PANTHER" id="PTHR43649">
    <property type="entry name" value="ARABINOSE-BINDING PROTEIN-RELATED"/>
    <property type="match status" value="1"/>
</dbReference>
<evidence type="ECO:0000256" key="1">
    <source>
        <dbReference type="ARBA" id="ARBA00022475"/>
    </source>
</evidence>
<dbReference type="AlphaFoldDB" id="A0A1I4QRA3"/>
<gene>
    <name evidence="8" type="ORF">SAMN04488054_1477</name>
</gene>
<dbReference type="InterPro" id="IPR006059">
    <property type="entry name" value="SBP"/>
</dbReference>
<sequence length="502" mass="56976">MKMKRTAVAFCLIGLVSEACSNNNESASNEEGNEGGGGSGTIEIMSNLHTPEVPEPFIEEKVEEQTGADLSINWVPDNNYNDRLNTAFSTGTLPDVVYVNFNHFNQFKDAIRDDQFWEVGPYLDEYENLSKLKDNVLDNSRVDGKLYTIYQGRPLSRQGLIYRKDWAEQLGLDGPPETTEEFFEYAKAFTEQDPDQDGQDDTIGLTDREDLVYGAFKTVSSWFGTPNDWGVQDGEIRPEFMFPEYVDTMKFFRRLHENGYINQDFPVTSKSDQQDMFKNGTAGLYVGSMGDVGTLYNDAENINPDVEYDVHNRVKGPDGEYGIWSIPGFGSLQLFPKSAVETEQELRKILDFFDKLMTRETANLISWGIKGEHYTVEDGKAVMTEDSQKFDREVKPYQSLEIGEPATNGSYQLKAEYAPKAKSEELNIDNEDFLIEDPTLTLDSETDLQKGTRLQQGINDATYNFILGELDEEGFEQAVQTWRNNGGDQIIKEYTEAYQELQ</sequence>
<dbReference type="PANTHER" id="PTHR43649:SF33">
    <property type="entry name" value="POLYGALACTURONAN_RHAMNOGALACTURONAN-BINDING PROTEIN YTCQ"/>
    <property type="match status" value="1"/>
</dbReference>
<evidence type="ECO:0000256" key="6">
    <source>
        <dbReference type="SAM" id="MobiDB-lite"/>
    </source>
</evidence>
<name>A0A1I4QRA3_9BACI</name>
<dbReference type="STRING" id="266892.SAMN04488054_1477"/>
<keyword evidence="2 7" id="KW-0732">Signal</keyword>
<keyword evidence="4" id="KW-0564">Palmitate</keyword>
<dbReference type="InterPro" id="IPR050490">
    <property type="entry name" value="Bact_solute-bd_prot1"/>
</dbReference>
<evidence type="ECO:0000313" key="9">
    <source>
        <dbReference type="Proteomes" id="UP000199668"/>
    </source>
</evidence>
<dbReference type="SUPFAM" id="SSF53850">
    <property type="entry name" value="Periplasmic binding protein-like II"/>
    <property type="match status" value="1"/>
</dbReference>
<keyword evidence="3" id="KW-0472">Membrane</keyword>
<evidence type="ECO:0000313" key="8">
    <source>
        <dbReference type="EMBL" id="SFM42223.1"/>
    </source>
</evidence>
<dbReference type="Gene3D" id="3.40.190.10">
    <property type="entry name" value="Periplasmic binding protein-like II"/>
    <property type="match status" value="2"/>
</dbReference>
<evidence type="ECO:0000256" key="2">
    <source>
        <dbReference type="ARBA" id="ARBA00022729"/>
    </source>
</evidence>
<keyword evidence="1" id="KW-1003">Cell membrane</keyword>
<keyword evidence="5" id="KW-0449">Lipoprotein</keyword>
<dbReference type="EMBL" id="FOTY01000047">
    <property type="protein sequence ID" value="SFM42223.1"/>
    <property type="molecule type" value="Genomic_DNA"/>
</dbReference>
<feature type="signal peptide" evidence="7">
    <location>
        <begin position="1"/>
        <end position="21"/>
    </location>
</feature>
<dbReference type="Pfam" id="PF01547">
    <property type="entry name" value="SBP_bac_1"/>
    <property type="match status" value="1"/>
</dbReference>
<evidence type="ECO:0000256" key="7">
    <source>
        <dbReference type="SAM" id="SignalP"/>
    </source>
</evidence>
<reference evidence="8 9" key="1">
    <citation type="submission" date="2016-10" db="EMBL/GenBank/DDBJ databases">
        <authorList>
            <person name="de Groot N.N."/>
        </authorList>
    </citation>
    <scope>NUCLEOTIDE SEQUENCE [LARGE SCALE GENOMIC DNA]</scope>
    <source>
        <strain evidence="8 9">CGMCC 1.6134</strain>
    </source>
</reference>
<dbReference type="Proteomes" id="UP000199668">
    <property type="component" value="Unassembled WGS sequence"/>
</dbReference>
<accession>A0A1I4QRA3</accession>
<feature type="chain" id="PRO_5038397513" evidence="7">
    <location>
        <begin position="22"/>
        <end position="502"/>
    </location>
</feature>
<evidence type="ECO:0000256" key="3">
    <source>
        <dbReference type="ARBA" id="ARBA00023136"/>
    </source>
</evidence>
<evidence type="ECO:0000256" key="5">
    <source>
        <dbReference type="ARBA" id="ARBA00023288"/>
    </source>
</evidence>
<feature type="region of interest" description="Disordered" evidence="6">
    <location>
        <begin position="24"/>
        <end position="44"/>
    </location>
</feature>
<dbReference type="CDD" id="cd13580">
    <property type="entry name" value="PBP2_AlgQ_like_1"/>
    <property type="match status" value="1"/>
</dbReference>
<proteinExistence type="predicted"/>
<protein>
    <submittedName>
        <fullName evidence="8">Carbohydrate ABC transporter substrate-binding protein, CUT1 family</fullName>
    </submittedName>
</protein>